<gene>
    <name evidence="2" type="ORF">DWY20_09705</name>
</gene>
<feature type="domain" description="DUF3298" evidence="1">
    <location>
        <begin position="189"/>
        <end position="275"/>
    </location>
</feature>
<dbReference type="AlphaFoldDB" id="A0A412GJC9"/>
<dbReference type="InterPro" id="IPR037126">
    <property type="entry name" value="PdaC/RsiV-like_sf"/>
</dbReference>
<name>A0A412GJC9_9BACT</name>
<protein>
    <submittedName>
        <fullName evidence="2">DUF3298 domain-containing protein</fullName>
    </submittedName>
</protein>
<comment type="caution">
    <text evidence="2">The sequence shown here is derived from an EMBL/GenBank/DDBJ whole genome shotgun (WGS) entry which is preliminary data.</text>
</comment>
<dbReference type="InterPro" id="IPR021729">
    <property type="entry name" value="DUF3298"/>
</dbReference>
<dbReference type="PROSITE" id="PS51257">
    <property type="entry name" value="PROKAR_LIPOPROTEIN"/>
    <property type="match status" value="1"/>
</dbReference>
<proteinExistence type="predicted"/>
<dbReference type="EMBL" id="QRUU01000041">
    <property type="protein sequence ID" value="RGR94837.1"/>
    <property type="molecule type" value="Genomic_DNA"/>
</dbReference>
<sequence>MKSTRILLPSLIFGIAGGFALTGCIEQKQTAAAEPDMLQKDTTVYLQEGKETPSCKISISYAYLKPASEKDSISRLINEKIQEEAFGKQYVKLTPEGLVSALANDFIKNYNTDVKELFEADMHNGMKAEDVPAWYNYEYQIKTALEAGKDSTVWNYSVVNFQYTGGAHPNTLAKYMNINAQTGKFITADDVFRKEDNAKICSLIMKELIKEVNKKMETDTISSIEGLQSVGILLDTDIYIPENFMLGKDGVTFYYNRYEIAPYSAGDFSLTVPYDDINVYLK</sequence>
<dbReference type="Gene3D" id="3.30.565.40">
    <property type="entry name" value="Fervidobacterium nodosum Rt17-B1 like"/>
    <property type="match status" value="1"/>
</dbReference>
<evidence type="ECO:0000313" key="2">
    <source>
        <dbReference type="EMBL" id="RGR94837.1"/>
    </source>
</evidence>
<dbReference type="RefSeq" id="WP_118484712.1">
    <property type="nucleotide sequence ID" value="NZ_QRUU01000041.1"/>
</dbReference>
<evidence type="ECO:0000259" key="1">
    <source>
        <dbReference type="Pfam" id="PF11738"/>
    </source>
</evidence>
<dbReference type="Pfam" id="PF11738">
    <property type="entry name" value="DUF3298"/>
    <property type="match status" value="1"/>
</dbReference>
<organism evidence="2 3">
    <name type="scientific">Phocaeicola coprocola</name>
    <dbReference type="NCBI Taxonomy" id="310298"/>
    <lineage>
        <taxon>Bacteria</taxon>
        <taxon>Pseudomonadati</taxon>
        <taxon>Bacteroidota</taxon>
        <taxon>Bacteroidia</taxon>
        <taxon>Bacteroidales</taxon>
        <taxon>Bacteroidaceae</taxon>
        <taxon>Phocaeicola</taxon>
    </lineage>
</organism>
<reference evidence="2 3" key="1">
    <citation type="submission" date="2018-08" db="EMBL/GenBank/DDBJ databases">
        <title>A genome reference for cultivated species of the human gut microbiota.</title>
        <authorList>
            <person name="Zou Y."/>
            <person name="Xue W."/>
            <person name="Luo G."/>
        </authorList>
    </citation>
    <scope>NUCLEOTIDE SEQUENCE [LARGE SCALE GENOMIC DNA]</scope>
    <source>
        <strain evidence="2 3">AF24-2</strain>
    </source>
</reference>
<dbReference type="Proteomes" id="UP000285864">
    <property type="component" value="Unassembled WGS sequence"/>
</dbReference>
<accession>A0A412GJC9</accession>
<keyword evidence="3" id="KW-1185">Reference proteome</keyword>
<dbReference type="Gene3D" id="3.90.640.20">
    <property type="entry name" value="Heat-shock cognate protein, ATPase"/>
    <property type="match status" value="1"/>
</dbReference>
<evidence type="ECO:0000313" key="3">
    <source>
        <dbReference type="Proteomes" id="UP000285864"/>
    </source>
</evidence>